<dbReference type="GO" id="GO:0030968">
    <property type="term" value="P:endoplasmic reticulum unfolded protein response"/>
    <property type="evidence" value="ECO:0007669"/>
    <property type="project" value="InterPro"/>
</dbReference>
<dbReference type="GO" id="GO:0030246">
    <property type="term" value="F:carbohydrate binding"/>
    <property type="evidence" value="ECO:0007669"/>
    <property type="project" value="UniProtKB-KW"/>
</dbReference>
<dbReference type="GO" id="GO:0030970">
    <property type="term" value="P:retrograde protein transport, ER to cytosol"/>
    <property type="evidence" value="ECO:0007669"/>
    <property type="project" value="TreeGrafter"/>
</dbReference>
<evidence type="ECO:0000259" key="9">
    <source>
        <dbReference type="PROSITE" id="PS51914"/>
    </source>
</evidence>
<feature type="region of interest" description="Disordered" evidence="8">
    <location>
        <begin position="174"/>
        <end position="259"/>
    </location>
</feature>
<dbReference type="GO" id="GO:0005789">
    <property type="term" value="C:endoplasmic reticulum membrane"/>
    <property type="evidence" value="ECO:0007669"/>
    <property type="project" value="UniProtKB-SubCell"/>
</dbReference>
<dbReference type="AlphaFoldDB" id="A0A4Q1BSC2"/>
<comment type="similarity">
    <text evidence="2">Belongs to the OS-9 family.</text>
</comment>
<dbReference type="SUPFAM" id="SSF50911">
    <property type="entry name" value="Mannose 6-phosphate receptor domain"/>
    <property type="match status" value="1"/>
</dbReference>
<evidence type="ECO:0000256" key="6">
    <source>
        <dbReference type="ARBA" id="ARBA00022824"/>
    </source>
</evidence>
<keyword evidence="5" id="KW-0430">Lectin</keyword>
<proteinExistence type="inferred from homology"/>
<dbReference type="InterPro" id="IPR012913">
    <property type="entry name" value="OS9-like_dom"/>
</dbReference>
<dbReference type="FunCoup" id="A0A4Q1BSC2">
    <property type="interactions" value="91"/>
</dbReference>
<dbReference type="Gene3D" id="2.70.130.10">
    <property type="entry name" value="Mannose-6-phosphate receptor binding domain"/>
    <property type="match status" value="1"/>
</dbReference>
<dbReference type="InterPro" id="IPR009011">
    <property type="entry name" value="Man6P_isomerase_rcpt-bd_dom_sf"/>
</dbReference>
<dbReference type="VEuPathDB" id="FungiDB:TREMEDRAFT_60072"/>
<dbReference type="InterPro" id="IPR044865">
    <property type="entry name" value="MRH_dom"/>
</dbReference>
<evidence type="ECO:0000313" key="10">
    <source>
        <dbReference type="EMBL" id="RXK40925.1"/>
    </source>
</evidence>
<evidence type="ECO:0000256" key="2">
    <source>
        <dbReference type="ARBA" id="ARBA00009918"/>
    </source>
</evidence>
<dbReference type="InterPro" id="IPR045149">
    <property type="entry name" value="OS-9-like"/>
</dbReference>
<dbReference type="Pfam" id="PF07915">
    <property type="entry name" value="PRKCSH"/>
    <property type="match status" value="1"/>
</dbReference>
<feature type="domain" description="MRH" evidence="9">
    <location>
        <begin position="147"/>
        <end position="323"/>
    </location>
</feature>
<evidence type="ECO:0000256" key="3">
    <source>
        <dbReference type="ARBA" id="ARBA00018727"/>
    </source>
</evidence>
<keyword evidence="7" id="KW-1015">Disulfide bond</keyword>
<keyword evidence="11" id="KW-1185">Reference proteome</keyword>
<evidence type="ECO:0000256" key="5">
    <source>
        <dbReference type="ARBA" id="ARBA00022734"/>
    </source>
</evidence>
<dbReference type="PROSITE" id="PS51914">
    <property type="entry name" value="MRH"/>
    <property type="match status" value="1"/>
</dbReference>
<dbReference type="OrthoDB" id="448954at2759"/>
<evidence type="ECO:0000313" key="11">
    <source>
        <dbReference type="Proteomes" id="UP000289152"/>
    </source>
</evidence>
<feature type="compositionally biased region" description="Basic and acidic residues" evidence="8">
    <location>
        <begin position="238"/>
        <end position="254"/>
    </location>
</feature>
<evidence type="ECO:0000256" key="1">
    <source>
        <dbReference type="ARBA" id="ARBA00004367"/>
    </source>
</evidence>
<evidence type="ECO:0000256" key="4">
    <source>
        <dbReference type="ARBA" id="ARBA00022729"/>
    </source>
</evidence>
<dbReference type="PANTHER" id="PTHR15414">
    <property type="entry name" value="OS-9-RELATED"/>
    <property type="match status" value="1"/>
</dbReference>
<sequence length="507" mass="56641">MRNLDIYLKGLLALGLTVNGLKSRANLRDLHAFPKYAVEFLNHAPLASTDADLIRSGVPSESIFLEPRVSSGRHLSDGRDVIEEDRLEVIPMSLNTTNGVLIEYLCLLPGSNTTRAQTDLVEANARVEEEEELDPSLGWAALSHLEGRCLYLKQGWFTYSYCHNSHIRQFREARHTHPHPPGGYTPEEDPTYDAYTLGQAPSVKSIRKPHHRHNSLDPNSSPNNEPNSQTNPDSSQKQSEKSISRPAEQPKSRSEVSYGLNTRSRYLVQRWTDGTRCDKTGRPRETEVQIHCGMTSTDVIYMIKELAICQYVLVVHSPHLCGLPGFKAEEVKVESAPIRCREVLSDDLYHAWEEGKHVETNDLGIGEGLPQPEGGTILGLPEMIEKDSEENGKEDIKVMMGDLSDDLLSRIFGKAMEALSSKVGEDGKSEESMGENKENLAIFDLEENEEGVIYLDADILLGGEQGQKMGDKDKEEFLKVVRKLLNEQLQLADGKGEKEEGQSHDEL</sequence>
<dbReference type="Proteomes" id="UP000289152">
    <property type="component" value="Unassembled WGS sequence"/>
</dbReference>
<feature type="compositionally biased region" description="Low complexity" evidence="8">
    <location>
        <begin position="216"/>
        <end position="232"/>
    </location>
</feature>
<keyword evidence="6" id="KW-0256">Endoplasmic reticulum</keyword>
<comment type="subcellular location">
    <subcellularLocation>
        <location evidence="1">Endoplasmic reticulum membrane</location>
        <topology evidence="1">Peripheral membrane protein</topology>
        <orientation evidence="1">Lumenal side</orientation>
    </subcellularLocation>
</comment>
<name>A0A4Q1BSC2_TREME</name>
<protein>
    <recommendedName>
        <fullName evidence="3">Protein OS-9 homolog</fullName>
    </recommendedName>
</protein>
<accession>A0A4Q1BSC2</accession>
<dbReference type="STRING" id="5217.A0A4Q1BSC2"/>
<dbReference type="EMBL" id="SDIL01000013">
    <property type="protein sequence ID" value="RXK40925.1"/>
    <property type="molecule type" value="Genomic_DNA"/>
</dbReference>
<dbReference type="PANTHER" id="PTHR15414:SF0">
    <property type="entry name" value="ENDOPLASMIC RETICULUM LECTIN 1"/>
    <property type="match status" value="1"/>
</dbReference>
<dbReference type="InParanoid" id="A0A4Q1BSC2"/>
<evidence type="ECO:0000256" key="7">
    <source>
        <dbReference type="ARBA" id="ARBA00023157"/>
    </source>
</evidence>
<reference evidence="10 11" key="1">
    <citation type="submission" date="2016-06" db="EMBL/GenBank/DDBJ databases">
        <title>Evolution of pathogenesis and genome organization in the Tremellales.</title>
        <authorList>
            <person name="Cuomo C."/>
            <person name="Litvintseva A."/>
            <person name="Heitman J."/>
            <person name="Chen Y."/>
            <person name="Sun S."/>
            <person name="Springer D."/>
            <person name="Dromer F."/>
            <person name="Young S."/>
            <person name="Zeng Q."/>
            <person name="Chapman S."/>
            <person name="Gujja S."/>
            <person name="Saif S."/>
            <person name="Birren B."/>
        </authorList>
    </citation>
    <scope>NUCLEOTIDE SEQUENCE [LARGE SCALE GENOMIC DNA]</scope>
    <source>
        <strain evidence="10 11">ATCC 28783</strain>
    </source>
</reference>
<dbReference type="GO" id="GO:0005788">
    <property type="term" value="C:endoplasmic reticulum lumen"/>
    <property type="evidence" value="ECO:0007669"/>
    <property type="project" value="TreeGrafter"/>
</dbReference>
<evidence type="ECO:0000256" key="8">
    <source>
        <dbReference type="SAM" id="MobiDB-lite"/>
    </source>
</evidence>
<organism evidence="10 11">
    <name type="scientific">Tremella mesenterica</name>
    <name type="common">Jelly fungus</name>
    <dbReference type="NCBI Taxonomy" id="5217"/>
    <lineage>
        <taxon>Eukaryota</taxon>
        <taxon>Fungi</taxon>
        <taxon>Dikarya</taxon>
        <taxon>Basidiomycota</taxon>
        <taxon>Agaricomycotina</taxon>
        <taxon>Tremellomycetes</taxon>
        <taxon>Tremellales</taxon>
        <taxon>Tremellaceae</taxon>
        <taxon>Tremella</taxon>
    </lineage>
</organism>
<gene>
    <name evidence="10" type="ORF">M231_01773</name>
</gene>
<keyword evidence="4" id="KW-0732">Signal</keyword>
<comment type="caution">
    <text evidence="10">The sequence shown here is derived from an EMBL/GenBank/DDBJ whole genome shotgun (WGS) entry which is preliminary data.</text>
</comment>